<dbReference type="InterPro" id="IPR050428">
    <property type="entry name" value="TCS_sensor_his_kinase"/>
</dbReference>
<dbReference type="SMART" id="SM00388">
    <property type="entry name" value="HisKA"/>
    <property type="match status" value="1"/>
</dbReference>
<dbReference type="Gene3D" id="6.10.340.10">
    <property type="match status" value="1"/>
</dbReference>
<dbReference type="InterPro" id="IPR005467">
    <property type="entry name" value="His_kinase_dom"/>
</dbReference>
<evidence type="ECO:0000256" key="4">
    <source>
        <dbReference type="ARBA" id="ARBA00022553"/>
    </source>
</evidence>
<evidence type="ECO:0000313" key="14">
    <source>
        <dbReference type="EMBL" id="HHO73935.1"/>
    </source>
</evidence>
<evidence type="ECO:0000256" key="5">
    <source>
        <dbReference type="ARBA" id="ARBA00022679"/>
    </source>
</evidence>
<dbReference type="CDD" id="cd00082">
    <property type="entry name" value="HisKA"/>
    <property type="match status" value="1"/>
</dbReference>
<feature type="domain" description="HAMP" evidence="13">
    <location>
        <begin position="171"/>
        <end position="225"/>
    </location>
</feature>
<dbReference type="InterPro" id="IPR003660">
    <property type="entry name" value="HAMP_dom"/>
</dbReference>
<dbReference type="Gene3D" id="1.10.287.130">
    <property type="match status" value="1"/>
</dbReference>
<dbReference type="InterPro" id="IPR036097">
    <property type="entry name" value="HisK_dim/P_sf"/>
</dbReference>
<evidence type="ECO:0000259" key="12">
    <source>
        <dbReference type="PROSITE" id="PS50109"/>
    </source>
</evidence>
<comment type="subcellular location">
    <subcellularLocation>
        <location evidence="2">Membrane</location>
    </subcellularLocation>
</comment>
<dbReference type="Pfam" id="PF02518">
    <property type="entry name" value="HATPase_c"/>
    <property type="match status" value="1"/>
</dbReference>
<evidence type="ECO:0000256" key="6">
    <source>
        <dbReference type="ARBA" id="ARBA00022692"/>
    </source>
</evidence>
<evidence type="ECO:0000256" key="7">
    <source>
        <dbReference type="ARBA" id="ARBA00022777"/>
    </source>
</evidence>
<gene>
    <name evidence="14" type="ORF">ENN04_04770</name>
</gene>
<dbReference type="InterPro" id="IPR004358">
    <property type="entry name" value="Sig_transdc_His_kin-like_C"/>
</dbReference>
<keyword evidence="6 11" id="KW-0812">Transmembrane</keyword>
<comment type="catalytic activity">
    <reaction evidence="1">
        <text>ATP + protein L-histidine = ADP + protein N-phospho-L-histidine.</text>
        <dbReference type="EC" id="2.7.13.3"/>
    </reaction>
</comment>
<evidence type="ECO:0000256" key="9">
    <source>
        <dbReference type="ARBA" id="ARBA00023012"/>
    </source>
</evidence>
<proteinExistence type="predicted"/>
<protein>
    <recommendedName>
        <fullName evidence="3">histidine kinase</fullName>
        <ecNumber evidence="3">2.7.13.3</ecNumber>
    </recommendedName>
</protein>
<dbReference type="PANTHER" id="PTHR45436:SF5">
    <property type="entry name" value="SENSOR HISTIDINE KINASE TRCS"/>
    <property type="match status" value="1"/>
</dbReference>
<feature type="domain" description="Histidine kinase" evidence="12">
    <location>
        <begin position="233"/>
        <end position="437"/>
    </location>
</feature>
<dbReference type="Pfam" id="PF00512">
    <property type="entry name" value="HisKA"/>
    <property type="match status" value="1"/>
</dbReference>
<dbReference type="SUPFAM" id="SSF158472">
    <property type="entry name" value="HAMP domain-like"/>
    <property type="match status" value="1"/>
</dbReference>
<comment type="caution">
    <text evidence="14">The sequence shown here is derived from an EMBL/GenBank/DDBJ whole genome shotgun (WGS) entry which is preliminary data.</text>
</comment>
<evidence type="ECO:0000256" key="1">
    <source>
        <dbReference type="ARBA" id="ARBA00000085"/>
    </source>
</evidence>
<dbReference type="SUPFAM" id="SSF47384">
    <property type="entry name" value="Homodimeric domain of signal transducing histidine kinase"/>
    <property type="match status" value="1"/>
</dbReference>
<dbReference type="InterPro" id="IPR003661">
    <property type="entry name" value="HisK_dim/P_dom"/>
</dbReference>
<dbReference type="InterPro" id="IPR003594">
    <property type="entry name" value="HATPase_dom"/>
</dbReference>
<evidence type="ECO:0000256" key="11">
    <source>
        <dbReference type="SAM" id="Phobius"/>
    </source>
</evidence>
<keyword evidence="8 11" id="KW-1133">Transmembrane helix</keyword>
<dbReference type="Pfam" id="PF00672">
    <property type="entry name" value="HAMP"/>
    <property type="match status" value="1"/>
</dbReference>
<keyword evidence="7 14" id="KW-0418">Kinase</keyword>
<evidence type="ECO:0000256" key="10">
    <source>
        <dbReference type="ARBA" id="ARBA00023136"/>
    </source>
</evidence>
<dbReference type="Gene3D" id="3.30.565.10">
    <property type="entry name" value="Histidine kinase-like ATPase, C-terminal domain"/>
    <property type="match status" value="1"/>
</dbReference>
<keyword evidence="9" id="KW-0902">Two-component regulatory system</keyword>
<dbReference type="PRINTS" id="PR00344">
    <property type="entry name" value="BCTRLSENSOR"/>
</dbReference>
<feature type="transmembrane region" description="Helical" evidence="11">
    <location>
        <begin position="12"/>
        <end position="34"/>
    </location>
</feature>
<dbReference type="SMART" id="SM00387">
    <property type="entry name" value="HATPase_c"/>
    <property type="match status" value="1"/>
</dbReference>
<dbReference type="SMART" id="SM00304">
    <property type="entry name" value="HAMP"/>
    <property type="match status" value="1"/>
</dbReference>
<dbReference type="PANTHER" id="PTHR45436">
    <property type="entry name" value="SENSOR HISTIDINE KINASE YKOH"/>
    <property type="match status" value="1"/>
</dbReference>
<dbReference type="SUPFAM" id="SSF55874">
    <property type="entry name" value="ATPase domain of HSP90 chaperone/DNA topoisomerase II/histidine kinase"/>
    <property type="match status" value="1"/>
</dbReference>
<keyword evidence="4" id="KW-0597">Phosphoprotein</keyword>
<evidence type="ECO:0000256" key="2">
    <source>
        <dbReference type="ARBA" id="ARBA00004370"/>
    </source>
</evidence>
<evidence type="ECO:0000256" key="8">
    <source>
        <dbReference type="ARBA" id="ARBA00022989"/>
    </source>
</evidence>
<dbReference type="InterPro" id="IPR036890">
    <property type="entry name" value="HATPase_C_sf"/>
</dbReference>
<evidence type="ECO:0000256" key="3">
    <source>
        <dbReference type="ARBA" id="ARBA00012438"/>
    </source>
</evidence>
<organism evidence="14">
    <name type="scientific">Thermocrinis ruber</name>
    <dbReference type="NCBI Taxonomy" id="75906"/>
    <lineage>
        <taxon>Bacteria</taxon>
        <taxon>Pseudomonadati</taxon>
        <taxon>Aquificota</taxon>
        <taxon>Aquificia</taxon>
        <taxon>Aquificales</taxon>
        <taxon>Aquificaceae</taxon>
        <taxon>Thermocrinis</taxon>
    </lineage>
</organism>
<dbReference type="EC" id="2.7.13.3" evidence="3"/>
<dbReference type="GO" id="GO:0000155">
    <property type="term" value="F:phosphorelay sensor kinase activity"/>
    <property type="evidence" value="ECO:0007669"/>
    <property type="project" value="InterPro"/>
</dbReference>
<keyword evidence="10 11" id="KW-0472">Membrane</keyword>
<dbReference type="GO" id="GO:0005886">
    <property type="term" value="C:plasma membrane"/>
    <property type="evidence" value="ECO:0007669"/>
    <property type="project" value="TreeGrafter"/>
</dbReference>
<reference evidence="14" key="1">
    <citation type="journal article" date="2020" name="mSystems">
        <title>Genome- and Community-Level Interaction Insights into Carbon Utilization and Element Cycling Functions of Hydrothermarchaeota in Hydrothermal Sediment.</title>
        <authorList>
            <person name="Zhou Z."/>
            <person name="Liu Y."/>
            <person name="Xu W."/>
            <person name="Pan J."/>
            <person name="Luo Z.H."/>
            <person name="Li M."/>
        </authorList>
    </citation>
    <scope>NUCLEOTIDE SEQUENCE [LARGE SCALE GENOMIC DNA]</scope>
    <source>
        <strain evidence="14">SpSt-114</strain>
    </source>
</reference>
<dbReference type="AlphaFoldDB" id="A0A7C5X0X3"/>
<keyword evidence="5" id="KW-0808">Transferase</keyword>
<name>A0A7C5X0X3_9AQUI</name>
<accession>A0A7C5X0X3</accession>
<dbReference type="PROSITE" id="PS50109">
    <property type="entry name" value="HIS_KIN"/>
    <property type="match status" value="1"/>
</dbReference>
<evidence type="ECO:0000259" key="13">
    <source>
        <dbReference type="PROSITE" id="PS50885"/>
    </source>
</evidence>
<sequence>MSLNKKLSLFFVSLYLLSIALFTLVSLVAIRHVLVSYAYGYMERYANPIVEFYLEAYKDIDKRISSLAEDLASEDIGALVVDSKGKLISFVPPFREEVINLPRPEVFLKEKKGVYENYAFLTKKVGEKYTVILLFRLKSIQKVQDELIRFVVLTASVVSIFILILVPPIIKRFLEPLSYLTSISQRISKEGPLGVEVAEAKTEDELGQLQKAYKDMVDRLKEVITWQINFMRDITHALNTPLTYIKGQIELISEGFYSGEELKVVLQKLLQQINKMETLIKKLLLLMRLQSQVPLSHRTFYINQLFAELEEEYEFIKESHVFRVEYLSEDVLWEGDYDYLKLALANLLENAYKYTPKGGLIKLYYKDDCIVVEDSGIGIEDKERVFEAFYRENKEKEGFGLGLAIVKAIAQKQGLSIHLESEKGKGTKVYLCRKLTP</sequence>
<feature type="transmembrane region" description="Helical" evidence="11">
    <location>
        <begin position="147"/>
        <end position="170"/>
    </location>
</feature>
<dbReference type="PROSITE" id="PS50885">
    <property type="entry name" value="HAMP"/>
    <property type="match status" value="1"/>
</dbReference>
<dbReference type="EMBL" id="DSAC01000056">
    <property type="protein sequence ID" value="HHO73935.1"/>
    <property type="molecule type" value="Genomic_DNA"/>
</dbReference>
<dbReference type="CDD" id="cd06225">
    <property type="entry name" value="HAMP"/>
    <property type="match status" value="1"/>
</dbReference>